<dbReference type="GO" id="GO:0035251">
    <property type="term" value="F:UDP-glucosyltransferase activity"/>
    <property type="evidence" value="ECO:0007669"/>
    <property type="project" value="TreeGrafter"/>
</dbReference>
<name>A0A1V0CH01_9MAGN</name>
<proteinExistence type="evidence at transcript level"/>
<dbReference type="PROSITE" id="PS00375">
    <property type="entry name" value="UDPGT"/>
    <property type="match status" value="1"/>
</dbReference>
<dbReference type="EMBL" id="KX394687">
    <property type="protein sequence ID" value="ARA67362.1"/>
    <property type="molecule type" value="mRNA"/>
</dbReference>
<organism evidence="6">
    <name type="scientific">Paeonia delavayi</name>
    <name type="common">Delavay's tree peony</name>
    <dbReference type="NCBI Taxonomy" id="40707"/>
    <lineage>
        <taxon>Eukaryota</taxon>
        <taxon>Viridiplantae</taxon>
        <taxon>Streptophyta</taxon>
        <taxon>Embryophyta</taxon>
        <taxon>Tracheophyta</taxon>
        <taxon>Spermatophyta</taxon>
        <taxon>Magnoliopsida</taxon>
        <taxon>eudicotyledons</taxon>
        <taxon>Gunneridae</taxon>
        <taxon>Pentapetalae</taxon>
        <taxon>Saxifragales</taxon>
        <taxon>Paeoniaceae</taxon>
        <taxon>Paeonia</taxon>
    </lineage>
</organism>
<dbReference type="AlphaFoldDB" id="A0A1V0CH01"/>
<evidence type="ECO:0000256" key="5">
    <source>
        <dbReference type="RuleBase" id="RU362057"/>
    </source>
</evidence>
<evidence type="ECO:0000256" key="3">
    <source>
        <dbReference type="ARBA" id="ARBA00022679"/>
    </source>
</evidence>
<sequence length="481" mass="54454">MTDPKELHVFFFPMMAQGHLLPTLDMTRLFAARGVKTTIITTPLNAPLFTKTIERTKQNLRSQIHLQIIKFPFAEVGLPEGLENLDLVTSQENHRKFFAAMALLQNPLELLIQQHRPHCLVADLFFPWAFDLAAKYKIPRIVFQGTSFFSMCATESVTAHKPHETVSSDTETFALPGLPDEIRLTRKQIADHIRLGFENDFTRLLDRSKESENRSYGVIVNSFYELEPAYVNHYREVLGRKAWHVGPVSLCNRDAEDKAERGGKTTTIHDLECMKWLDTKKPNSVIYVCFGTVSKFPPSQLAEIAMGLEASGQQFIWVVRKDEEESKNEDWLPDGFEERIKGKGLIIRGWAPQVMILEHEAVGGFVTHCGWNSTLEGISAGLPLVTWPIFAEQFYNEKLVTDVLKIGVGVGVQQWVRLVGDYIKKEAIEKAVREIMVGEKAEEMRSRANALGVMARKAIEEGGSSYTDLNALIEELKSYRA</sequence>
<keyword evidence="3 4" id="KW-0808">Transferase</keyword>
<dbReference type="InterPro" id="IPR035595">
    <property type="entry name" value="UDP_glycos_trans_CS"/>
</dbReference>
<dbReference type="CDD" id="cd03784">
    <property type="entry name" value="GT1_Gtf-like"/>
    <property type="match status" value="1"/>
</dbReference>
<dbReference type="SMR" id="A0A1V0CH01"/>
<protein>
    <recommendedName>
        <fullName evidence="5">Glycosyltransferase</fullName>
        <ecNumber evidence="5">2.4.1.-</ecNumber>
    </recommendedName>
</protein>
<evidence type="ECO:0000256" key="4">
    <source>
        <dbReference type="RuleBase" id="RU003718"/>
    </source>
</evidence>
<accession>A0A1V0CH01</accession>
<dbReference type="Pfam" id="PF00201">
    <property type="entry name" value="UDPGT"/>
    <property type="match status" value="1"/>
</dbReference>
<dbReference type="EC" id="2.4.1.-" evidence="5"/>
<keyword evidence="2 4" id="KW-0328">Glycosyltransferase</keyword>
<dbReference type="FunFam" id="3.40.50.2000:FF:000047">
    <property type="entry name" value="Glycosyltransferase"/>
    <property type="match status" value="1"/>
</dbReference>
<dbReference type="PANTHER" id="PTHR48047:SF135">
    <property type="entry name" value="GLYCOSYLTRANSFERASE"/>
    <property type="match status" value="1"/>
</dbReference>
<dbReference type="PANTHER" id="PTHR48047">
    <property type="entry name" value="GLYCOSYLTRANSFERASE"/>
    <property type="match status" value="1"/>
</dbReference>
<dbReference type="Gene3D" id="3.40.50.2000">
    <property type="entry name" value="Glycogen Phosphorylase B"/>
    <property type="match status" value="2"/>
</dbReference>
<dbReference type="FunFam" id="3.40.50.2000:FF:000071">
    <property type="entry name" value="Glycosyltransferase"/>
    <property type="match status" value="1"/>
</dbReference>
<evidence type="ECO:0000256" key="1">
    <source>
        <dbReference type="ARBA" id="ARBA00009995"/>
    </source>
</evidence>
<reference evidence="6" key="1">
    <citation type="submission" date="2016-06" db="EMBL/GenBank/DDBJ databases">
        <authorList>
            <person name="Kjaerup R.B."/>
            <person name="Dalgaard T.S."/>
            <person name="Juul-Madsen H.R."/>
        </authorList>
    </citation>
    <scope>NUCLEOTIDE SEQUENCE</scope>
</reference>
<evidence type="ECO:0000313" key="6">
    <source>
        <dbReference type="EMBL" id="ARA67362.1"/>
    </source>
</evidence>
<dbReference type="SUPFAM" id="SSF53756">
    <property type="entry name" value="UDP-Glycosyltransferase/glycogen phosphorylase"/>
    <property type="match status" value="1"/>
</dbReference>
<evidence type="ECO:0000256" key="2">
    <source>
        <dbReference type="ARBA" id="ARBA00022676"/>
    </source>
</evidence>
<comment type="similarity">
    <text evidence="1 4">Belongs to the UDP-glycosyltransferase family.</text>
</comment>
<dbReference type="InterPro" id="IPR002213">
    <property type="entry name" value="UDP_glucos_trans"/>
</dbReference>